<dbReference type="InterPro" id="IPR007475">
    <property type="entry name" value="UbiK"/>
</dbReference>
<comment type="caution">
    <text evidence="2">The sequence shown here is derived from an EMBL/GenBank/DDBJ whole genome shotgun (WGS) entry which is preliminary data.</text>
</comment>
<keyword evidence="1" id="KW-0175">Coiled coil</keyword>
<keyword evidence="3" id="KW-1185">Reference proteome</keyword>
<dbReference type="EMBL" id="BAABWN010000002">
    <property type="protein sequence ID" value="GAA6166996.1"/>
    <property type="molecule type" value="Genomic_DNA"/>
</dbReference>
<name>A0ABQ0A5Q7_9GAMM</name>
<evidence type="ECO:0008006" key="4">
    <source>
        <dbReference type="Google" id="ProtNLM"/>
    </source>
</evidence>
<evidence type="ECO:0000313" key="3">
    <source>
        <dbReference type="Proteomes" id="UP001465153"/>
    </source>
</evidence>
<feature type="coiled-coil region" evidence="1">
    <location>
        <begin position="51"/>
        <end position="78"/>
    </location>
</feature>
<dbReference type="Pfam" id="PF04380">
    <property type="entry name" value="BMFP"/>
    <property type="match status" value="1"/>
</dbReference>
<evidence type="ECO:0000313" key="2">
    <source>
        <dbReference type="EMBL" id="GAA6166996.1"/>
    </source>
</evidence>
<dbReference type="RefSeq" id="WP_233087836.1">
    <property type="nucleotide sequence ID" value="NZ_BAABWN010000002.1"/>
</dbReference>
<reference evidence="2 3" key="1">
    <citation type="submission" date="2024-04" db="EMBL/GenBank/DDBJ databases">
        <title>Draft genome sequence of Sessilibacter corallicola NBRC 116591.</title>
        <authorList>
            <person name="Miyakawa T."/>
            <person name="Kusuya Y."/>
            <person name="Miura T."/>
        </authorList>
    </citation>
    <scope>NUCLEOTIDE SEQUENCE [LARGE SCALE GENOMIC DNA]</scope>
    <source>
        <strain evidence="2 3">KU-00831-HH</strain>
    </source>
</reference>
<proteinExistence type="predicted"/>
<organism evidence="2 3">
    <name type="scientific">Sessilibacter corallicola</name>
    <dbReference type="NCBI Taxonomy" id="2904075"/>
    <lineage>
        <taxon>Bacteria</taxon>
        <taxon>Pseudomonadati</taxon>
        <taxon>Pseudomonadota</taxon>
        <taxon>Gammaproteobacteria</taxon>
        <taxon>Cellvibrionales</taxon>
        <taxon>Cellvibrionaceae</taxon>
        <taxon>Sessilibacter</taxon>
    </lineage>
</organism>
<sequence length="79" mass="9227">MNPFEQLLNASALKELPLPKSNPLFDLFVQKIIKDNQLVTREEFEAQTRVLHETQQRLKDMEALITSLESEKEARKETD</sequence>
<evidence type="ECO:0000256" key="1">
    <source>
        <dbReference type="SAM" id="Coils"/>
    </source>
</evidence>
<dbReference type="Proteomes" id="UP001465153">
    <property type="component" value="Unassembled WGS sequence"/>
</dbReference>
<gene>
    <name evidence="2" type="ORF">NBRC116591_08060</name>
</gene>
<accession>A0ABQ0A5Q7</accession>
<protein>
    <recommendedName>
        <fullName evidence="4">Ubiquinone biosynthesis accessory factor UbiK</fullName>
    </recommendedName>
</protein>